<dbReference type="Proteomes" id="UP000730481">
    <property type="component" value="Unassembled WGS sequence"/>
</dbReference>
<protein>
    <submittedName>
        <fullName evidence="1">GNT1 alphan-acetylglucosamine transferase</fullName>
    </submittedName>
</protein>
<sequence length="363" mass="41544">MAKLLTDLTPPFPPSFIASKRYRWTTGLASTIFALFLLLNYGSLSQNTLELHGSIDVDWSRFAYTQYVTNSEYLCNSVMFFEALYRLSSRADRVMMFPSGMLDNDTSQDALLLSKARDEYNVNLVPITIQHKDNADVERLTSAVSLDTWADSFTKLLAFNQTQYNRVLSIDSDSILLQHMDELFLLPPVPVAMPRAYWLFPEKEILSSQVILIQPSEKEFARILAKVASASSDDYDMEIVNYLYRDSALVLPHRPYDMLTGEFRADNHGRYLGSDIEPWDAAAAYNEAKLVHFSDWPLPKPWLETTEDVRLQLQPNCTTFPDGAEDCTARTIWNSFYTDFKRKRKEVCGDLEQGDNGAEERVQ</sequence>
<dbReference type="Gene3D" id="3.90.550.10">
    <property type="entry name" value="Spore Coat Polysaccharide Biosynthesis Protein SpsA, Chain A"/>
    <property type="match status" value="1"/>
</dbReference>
<evidence type="ECO:0000313" key="2">
    <source>
        <dbReference type="Proteomes" id="UP000730481"/>
    </source>
</evidence>
<reference evidence="1" key="1">
    <citation type="journal article" date="2017" name="Mycologia">
        <title>Fusarium algeriense, sp. nov., a novel toxigenic crown rot pathogen of durum wheat from Algeria is nested in the Fusarium burgessii species complex.</title>
        <authorList>
            <person name="Laraba I."/>
            <person name="Keddad A."/>
            <person name="Boureghda H."/>
            <person name="Abdallah N."/>
            <person name="Vaughan M.M."/>
            <person name="Proctor R.H."/>
            <person name="Busman M."/>
            <person name="O'Donnell K."/>
        </authorList>
    </citation>
    <scope>NUCLEOTIDE SEQUENCE</scope>
    <source>
        <strain evidence="1">NRRL 25174</strain>
    </source>
</reference>
<dbReference type="GO" id="GO:0016740">
    <property type="term" value="F:transferase activity"/>
    <property type="evidence" value="ECO:0007669"/>
    <property type="project" value="UniProtKB-KW"/>
</dbReference>
<gene>
    <name evidence="1" type="ORF">FBEOM_7295</name>
</gene>
<keyword evidence="2" id="KW-1185">Reference proteome</keyword>
<keyword evidence="1" id="KW-0808">Transferase</keyword>
<dbReference type="PANTHER" id="PTHR11183">
    <property type="entry name" value="GLYCOGENIN SUBFAMILY MEMBER"/>
    <property type="match status" value="1"/>
</dbReference>
<reference evidence="1" key="2">
    <citation type="submission" date="2020-02" db="EMBL/GenBank/DDBJ databases">
        <title>Identification and distribution of gene clusters putatively required for synthesis of sphingolipid metabolism inhibitors in phylogenetically diverse species of the filamentous fungus Fusarium.</title>
        <authorList>
            <person name="Kim H.-S."/>
            <person name="Busman M."/>
            <person name="Brown D.W."/>
            <person name="Divon H."/>
            <person name="Uhlig S."/>
            <person name="Proctor R.H."/>
        </authorList>
    </citation>
    <scope>NUCLEOTIDE SEQUENCE</scope>
    <source>
        <strain evidence="1">NRRL 25174</strain>
    </source>
</reference>
<dbReference type="OrthoDB" id="2014201at2759"/>
<organism evidence="1 2">
    <name type="scientific">Fusarium beomiforme</name>
    <dbReference type="NCBI Taxonomy" id="44412"/>
    <lineage>
        <taxon>Eukaryota</taxon>
        <taxon>Fungi</taxon>
        <taxon>Dikarya</taxon>
        <taxon>Ascomycota</taxon>
        <taxon>Pezizomycotina</taxon>
        <taxon>Sordariomycetes</taxon>
        <taxon>Hypocreomycetidae</taxon>
        <taxon>Hypocreales</taxon>
        <taxon>Nectriaceae</taxon>
        <taxon>Fusarium</taxon>
        <taxon>Fusarium burgessii species complex</taxon>
    </lineage>
</organism>
<dbReference type="EMBL" id="PVQB02000324">
    <property type="protein sequence ID" value="KAF4338825.1"/>
    <property type="molecule type" value="Genomic_DNA"/>
</dbReference>
<comment type="caution">
    <text evidence="1">The sequence shown here is derived from an EMBL/GenBank/DDBJ whole genome shotgun (WGS) entry which is preliminary data.</text>
</comment>
<name>A0A9P5AHG1_9HYPO</name>
<dbReference type="InterPro" id="IPR029044">
    <property type="entry name" value="Nucleotide-diphossugar_trans"/>
</dbReference>
<proteinExistence type="predicted"/>
<evidence type="ECO:0000313" key="1">
    <source>
        <dbReference type="EMBL" id="KAF4338825.1"/>
    </source>
</evidence>
<dbReference type="AlphaFoldDB" id="A0A9P5AHG1"/>
<dbReference type="InterPro" id="IPR050587">
    <property type="entry name" value="GNT1/Glycosyltrans_8"/>
</dbReference>
<dbReference type="SUPFAM" id="SSF53448">
    <property type="entry name" value="Nucleotide-diphospho-sugar transferases"/>
    <property type="match status" value="1"/>
</dbReference>
<accession>A0A9P5AHG1</accession>